<evidence type="ECO:0000313" key="4">
    <source>
        <dbReference type="EMBL" id="MBC3803377.1"/>
    </source>
</evidence>
<evidence type="ECO:0000259" key="3">
    <source>
        <dbReference type="PROSITE" id="PS50977"/>
    </source>
</evidence>
<dbReference type="SUPFAM" id="SSF46689">
    <property type="entry name" value="Homeodomain-like"/>
    <property type="match status" value="1"/>
</dbReference>
<dbReference type="Gene3D" id="1.10.357.10">
    <property type="entry name" value="Tetracycline Repressor, domain 2"/>
    <property type="match status" value="1"/>
</dbReference>
<evidence type="ECO:0000256" key="1">
    <source>
        <dbReference type="ARBA" id="ARBA00023125"/>
    </source>
</evidence>
<reference evidence="4 5" key="1">
    <citation type="journal article" date="2020" name="mSystems">
        <title>Defining Genomic and Predicted Metabolic Features of the Acetobacterium Genus.</title>
        <authorList>
            <person name="Ross D.E."/>
            <person name="Marshall C.W."/>
            <person name="Gulliver D."/>
            <person name="May H.D."/>
            <person name="Norman R.S."/>
        </authorList>
    </citation>
    <scope>NUCLEOTIDE SEQUENCE [LARGE SCALE GENOMIC DNA]</scope>
    <source>
        <strain evidence="4 5">DSM 8238</strain>
    </source>
</reference>
<gene>
    <name evidence="4" type="ORF">GH808_02850</name>
</gene>
<feature type="domain" description="HTH tetR-type" evidence="3">
    <location>
        <begin position="8"/>
        <end position="68"/>
    </location>
</feature>
<dbReference type="Proteomes" id="UP000603234">
    <property type="component" value="Unassembled WGS sequence"/>
</dbReference>
<organism evidence="4 5">
    <name type="scientific">Acetobacterium fimetarium</name>
    <dbReference type="NCBI Taxonomy" id="52691"/>
    <lineage>
        <taxon>Bacteria</taxon>
        <taxon>Bacillati</taxon>
        <taxon>Bacillota</taxon>
        <taxon>Clostridia</taxon>
        <taxon>Eubacteriales</taxon>
        <taxon>Eubacteriaceae</taxon>
        <taxon>Acetobacterium</taxon>
    </lineage>
</organism>
<comment type="caution">
    <text evidence="4">The sequence shown here is derived from an EMBL/GenBank/DDBJ whole genome shotgun (WGS) entry which is preliminary data.</text>
</comment>
<name>A0ABR6WS01_9FIRM</name>
<sequence length="224" mass="26323">MATYKNGILTKKTITETCRTLFYEKGYADTTYQDICKKATVNPRTITRHCDSKKNIGIEIYSDFLIDIKEKTKKYLIDTCGEYNLRIGTIIERIIFLDLIETNESYRRFYYDLCVDGLFLDSFADKLNYFFKLHSDEYNLGLSQTDIELFGVATTSISFGVHKKWLENFFDNLSKDGCLNFEIKLMFSFMHIPEVTVDDLLEKSYVLYRKMKILTIEPFMISIQ</sequence>
<dbReference type="InterPro" id="IPR001647">
    <property type="entry name" value="HTH_TetR"/>
</dbReference>
<protein>
    <submittedName>
        <fullName evidence="4">TetR family transcriptional regulator</fullName>
    </submittedName>
</protein>
<dbReference type="RefSeq" id="WP_186841307.1">
    <property type="nucleotide sequence ID" value="NZ_WJBC01000003.1"/>
</dbReference>
<dbReference type="InterPro" id="IPR009057">
    <property type="entry name" value="Homeodomain-like_sf"/>
</dbReference>
<accession>A0ABR6WS01</accession>
<feature type="DNA-binding region" description="H-T-H motif" evidence="2">
    <location>
        <begin position="31"/>
        <end position="50"/>
    </location>
</feature>
<evidence type="ECO:0000256" key="2">
    <source>
        <dbReference type="PROSITE-ProRule" id="PRU00335"/>
    </source>
</evidence>
<dbReference type="PROSITE" id="PS50977">
    <property type="entry name" value="HTH_TETR_2"/>
    <property type="match status" value="1"/>
</dbReference>
<dbReference type="EMBL" id="WJBC01000003">
    <property type="protein sequence ID" value="MBC3803377.1"/>
    <property type="molecule type" value="Genomic_DNA"/>
</dbReference>
<dbReference type="Pfam" id="PF00440">
    <property type="entry name" value="TetR_N"/>
    <property type="match status" value="1"/>
</dbReference>
<proteinExistence type="predicted"/>
<keyword evidence="1 2" id="KW-0238">DNA-binding</keyword>
<keyword evidence="5" id="KW-1185">Reference proteome</keyword>
<evidence type="ECO:0000313" key="5">
    <source>
        <dbReference type="Proteomes" id="UP000603234"/>
    </source>
</evidence>